<dbReference type="InterPro" id="IPR036397">
    <property type="entry name" value="RNaseH_sf"/>
</dbReference>
<keyword evidence="5" id="KW-1185">Reference proteome</keyword>
<feature type="compositionally biased region" description="Acidic residues" evidence="2">
    <location>
        <begin position="82"/>
        <end position="91"/>
    </location>
</feature>
<dbReference type="InterPro" id="IPR001584">
    <property type="entry name" value="Integrase_cat-core"/>
</dbReference>
<evidence type="ECO:0000259" key="3">
    <source>
        <dbReference type="PROSITE" id="PS50994"/>
    </source>
</evidence>
<feature type="compositionally biased region" description="Basic and acidic residues" evidence="2">
    <location>
        <begin position="331"/>
        <end position="348"/>
    </location>
</feature>
<gene>
    <name evidence="4" type="ORF">PCOR1329_LOCUS64945</name>
</gene>
<dbReference type="PANTHER" id="PTHR37984:SF5">
    <property type="entry name" value="PROTEIN NYNRIN-LIKE"/>
    <property type="match status" value="1"/>
</dbReference>
<dbReference type="InterPro" id="IPR012337">
    <property type="entry name" value="RNaseH-like_sf"/>
</dbReference>
<feature type="region of interest" description="Disordered" evidence="2">
    <location>
        <begin position="59"/>
        <end position="97"/>
    </location>
</feature>
<feature type="compositionally biased region" description="Basic and acidic residues" evidence="2">
    <location>
        <begin position="59"/>
        <end position="81"/>
    </location>
</feature>
<dbReference type="SUPFAM" id="SSF53098">
    <property type="entry name" value="Ribonuclease H-like"/>
    <property type="match status" value="1"/>
</dbReference>
<feature type="region of interest" description="Disordered" evidence="2">
    <location>
        <begin position="1382"/>
        <end position="1402"/>
    </location>
</feature>
<dbReference type="EMBL" id="CAUYUJ010018294">
    <property type="protein sequence ID" value="CAK0882425.1"/>
    <property type="molecule type" value="Genomic_DNA"/>
</dbReference>
<sequence length="1402" mass="157958">AGGHKILLEFLDETLMDQPVPEAAKYLKECLFTLRRRNNEGMKAYAQRSRTTTEIKLVKKMRPEEKTESVTLESTREREGPEGDDEGAEDDGSWKDENDGYWKGSWWYGSSWWSSSPTGSAGWTWPQGTTSLKAHKKVTLKEKATDALCSLMARFDLGDDDADIKALKGVATEARETLIPSVMAGWLLLQRAGLNAQERAEVLSSAKNSLNLKNIEAALRGQWADVDLKEAPGDYDPEDDYEACVEFDWDEDELDFEGLDEEERAEAEEALAVIAGAKKDVKNQKRTLAQARAVVKDIKQSRGFFQKGRGKGKKGGNGRGGPCFICSGPRRKADCPKNPEHRNREQPRGRASQVRALALSFASWEADDGELEENDLEMAYAEFEVEHALAGLADETEGCMVLDSGATKTFGSIVALEKIIEKQQQAGIDTSNVKVDVTDRPKFGFANGDAEQCSCGANLPLQANGGHYVPLLGSVDFLKRAGAIIDFETGVACFDKITKNKVAKLKRISTGHLCIDMTKDLYDAKVNHTDREDFKQKLEDLQQALGTARVAAADPAATADVPIDRNKHRNIKKDKDLDGGSGHRRGSGDRQRRQTDPERWGKRTIGEWMTLDRRDLRLDWDRAESADEKDDRYTGKPCYGEHDPTRPLARHANGYKVSYKFVRCELVMLYIPKHGATGRCRQRGGDDVITFGIDVEYHREEINLKDYSWVLEQVAEAGMATDLYVKQLIEFCTEEGSQLGKVAEEREDAEIIRITRKDADLSTEHGLELAKNLAVKNPGADIWGSLPCTAVSALHSGYIGRQDGQHWKKLEARKKNLKKIVNHFVEVSRIVKDNGGDVHFERPRNCHGWKYFPELTEFFGELGMEKVNFDGCQVGVVNTKGEPIYKPWTLWTSRKELATALSGKRCPDPQGHGHAECCGKDATLSGKYPARMARLIWRNIVEPPKLMGLIEELRQEEALANDNKEMFDHERELELTSDEQLQWNDLPALKENELMKAARRLHRNTGHRPQRVMIRILRRRGASATTIAAAKQIKCSSCIENQMPRPRPAAVLEPARDLWQVVGIDVKEIVGNDPVKRKYLVIVDEASKLTLAVKIFSVPAQESRNCTAKELLDAFRGHWSDRHGMPSVLRLDPEGAFVSHEFYDRIAGEGVQVDPCATQAHWQNGIAGRAIKTVFECAKAMHRDHETDLEAAVHAAVEAHNAVERVDGYRPSQWAFGRDKNWSGTLKKEDHLDVVECTNQSYMENLSRRVLESKIIGERILKQQQVISVDKEDVPMNEETYTPETTARAPEYGDKEDHWEEGFRSKPEKTTMERITVIRYEDCSEETVKDDSWNVHGKSTRSMGRGWTGRTYLFPIADKPEDMKVDQNDKEGIHEKAKKTVVEQVPETHETLRKTSRRRMTS</sequence>
<dbReference type="InterPro" id="IPR050951">
    <property type="entry name" value="Retrovirus_Pol_polyprotein"/>
</dbReference>
<evidence type="ECO:0000256" key="2">
    <source>
        <dbReference type="SAM" id="MobiDB-lite"/>
    </source>
</evidence>
<comment type="caution">
    <text evidence="4">The sequence shown here is derived from an EMBL/GenBank/DDBJ whole genome shotgun (WGS) entry which is preliminary data.</text>
</comment>
<keyword evidence="1" id="KW-0175">Coiled coil</keyword>
<feature type="domain" description="Integrase catalytic" evidence="3">
    <location>
        <begin position="1050"/>
        <end position="1219"/>
    </location>
</feature>
<feature type="coiled-coil region" evidence="1">
    <location>
        <begin position="274"/>
        <end position="301"/>
    </location>
</feature>
<feature type="non-terminal residue" evidence="4">
    <location>
        <position position="1"/>
    </location>
</feature>
<feature type="region of interest" description="Disordered" evidence="2">
    <location>
        <begin position="306"/>
        <end position="325"/>
    </location>
</feature>
<dbReference type="PANTHER" id="PTHR37984">
    <property type="entry name" value="PROTEIN CBG26694"/>
    <property type="match status" value="1"/>
</dbReference>
<dbReference type="Gene3D" id="3.30.420.10">
    <property type="entry name" value="Ribonuclease H-like superfamily/Ribonuclease H"/>
    <property type="match status" value="1"/>
</dbReference>
<feature type="compositionally biased region" description="Basic and acidic residues" evidence="2">
    <location>
        <begin position="586"/>
        <end position="601"/>
    </location>
</feature>
<dbReference type="PROSITE" id="PS50994">
    <property type="entry name" value="INTEGRASE"/>
    <property type="match status" value="1"/>
</dbReference>
<evidence type="ECO:0000256" key="1">
    <source>
        <dbReference type="SAM" id="Coils"/>
    </source>
</evidence>
<dbReference type="Proteomes" id="UP001189429">
    <property type="component" value="Unassembled WGS sequence"/>
</dbReference>
<feature type="compositionally biased region" description="Low complexity" evidence="2">
    <location>
        <begin position="551"/>
        <end position="561"/>
    </location>
</feature>
<reference evidence="4" key="1">
    <citation type="submission" date="2023-10" db="EMBL/GenBank/DDBJ databases">
        <authorList>
            <person name="Chen Y."/>
            <person name="Shah S."/>
            <person name="Dougan E. K."/>
            <person name="Thang M."/>
            <person name="Chan C."/>
        </authorList>
    </citation>
    <scope>NUCLEOTIDE SEQUENCE [LARGE SCALE GENOMIC DNA]</scope>
</reference>
<accession>A0ABN9WAQ6</accession>
<feature type="region of interest" description="Disordered" evidence="2">
    <location>
        <begin position="330"/>
        <end position="352"/>
    </location>
</feature>
<evidence type="ECO:0000313" key="5">
    <source>
        <dbReference type="Proteomes" id="UP001189429"/>
    </source>
</evidence>
<organism evidence="4 5">
    <name type="scientific">Prorocentrum cordatum</name>
    <dbReference type="NCBI Taxonomy" id="2364126"/>
    <lineage>
        <taxon>Eukaryota</taxon>
        <taxon>Sar</taxon>
        <taxon>Alveolata</taxon>
        <taxon>Dinophyceae</taxon>
        <taxon>Prorocentrales</taxon>
        <taxon>Prorocentraceae</taxon>
        <taxon>Prorocentrum</taxon>
    </lineage>
</organism>
<evidence type="ECO:0000313" key="4">
    <source>
        <dbReference type="EMBL" id="CAK0882425.1"/>
    </source>
</evidence>
<feature type="compositionally biased region" description="Basic and acidic residues" evidence="2">
    <location>
        <begin position="1382"/>
        <end position="1393"/>
    </location>
</feature>
<feature type="region of interest" description="Disordered" evidence="2">
    <location>
        <begin position="551"/>
        <end position="601"/>
    </location>
</feature>
<name>A0ABN9WAQ6_9DINO</name>
<feature type="region of interest" description="Disordered" evidence="2">
    <location>
        <begin position="1278"/>
        <end position="1298"/>
    </location>
</feature>
<protein>
    <recommendedName>
        <fullName evidence="3">Integrase catalytic domain-containing protein</fullName>
    </recommendedName>
</protein>
<proteinExistence type="predicted"/>